<dbReference type="RefSeq" id="XP_058313375.1">
    <property type="nucleotide sequence ID" value="XM_058447964.1"/>
</dbReference>
<sequence>MDLWPCGRLSAWDGDSSSFIPDPTISASTLARLVEQYPIADFGRIRTFSHTQTEEFMRWPFPAQARLPDLGVYLALKTLSVSERSSRYPVDFDWCGNIRVSRKPCGEPVIVQAYGLLWIAVWRRSIILCGEDLGTRHGWIIKPTPSSELEPAFYAGIILLPSDYQGRQYVEFLRLDYGRSANIQWNQQVTELNAHTDFTRGWDEKVLELTDAYTPRVQVMRTIPGFRVTAVNPIVDIDCSHAPVSRIPNHAALLNLPWQADSWSSHPRLDTWSFDPRLQRPFNPLPVQLITTRYDLNRIRHYRPYDDWLVLFAEIMCRVKPGPEQSAFQAVGKAIVHRRELAVFFPDSSGGSTMLYSKQRSLDGRGGMRILQFMETLNDAQQKVGKLGDTRFANILAHFLCAMQVPCLSIKPIPLATVRELAGYLSLSSSTFTYENFLAYLRSSLRHPRS</sequence>
<organism evidence="1 2">
    <name type="scientific">Penicillium cinerascens</name>
    <dbReference type="NCBI Taxonomy" id="70096"/>
    <lineage>
        <taxon>Eukaryota</taxon>
        <taxon>Fungi</taxon>
        <taxon>Dikarya</taxon>
        <taxon>Ascomycota</taxon>
        <taxon>Pezizomycotina</taxon>
        <taxon>Eurotiomycetes</taxon>
        <taxon>Eurotiomycetidae</taxon>
        <taxon>Eurotiales</taxon>
        <taxon>Aspergillaceae</taxon>
        <taxon>Penicillium</taxon>
    </lineage>
</organism>
<dbReference type="GeneID" id="83175264"/>
<keyword evidence="2" id="KW-1185">Reference proteome</keyword>
<dbReference type="EMBL" id="JAPQKR010000004">
    <property type="protein sequence ID" value="KAJ5218802.1"/>
    <property type="molecule type" value="Genomic_DNA"/>
</dbReference>
<reference evidence="1" key="2">
    <citation type="journal article" date="2023" name="IMA Fungus">
        <title>Comparative genomic study of the Penicillium genus elucidates a diverse pangenome and 15 lateral gene transfer events.</title>
        <authorList>
            <person name="Petersen C."/>
            <person name="Sorensen T."/>
            <person name="Nielsen M.R."/>
            <person name="Sondergaard T.E."/>
            <person name="Sorensen J.L."/>
            <person name="Fitzpatrick D.A."/>
            <person name="Frisvad J.C."/>
            <person name="Nielsen K.L."/>
        </authorList>
    </citation>
    <scope>NUCLEOTIDE SEQUENCE</scope>
    <source>
        <strain evidence="1">IBT 15544</strain>
    </source>
</reference>
<protein>
    <submittedName>
        <fullName evidence="1">Uncharacterized protein</fullName>
    </submittedName>
</protein>
<comment type="caution">
    <text evidence="1">The sequence shown here is derived from an EMBL/GenBank/DDBJ whole genome shotgun (WGS) entry which is preliminary data.</text>
</comment>
<evidence type="ECO:0000313" key="1">
    <source>
        <dbReference type="EMBL" id="KAJ5218802.1"/>
    </source>
</evidence>
<gene>
    <name evidence="1" type="ORF">N7498_000901</name>
</gene>
<proteinExistence type="predicted"/>
<dbReference type="AlphaFoldDB" id="A0A9W9NF71"/>
<accession>A0A9W9NF71</accession>
<evidence type="ECO:0000313" key="2">
    <source>
        <dbReference type="Proteomes" id="UP001150904"/>
    </source>
</evidence>
<dbReference type="Proteomes" id="UP001150904">
    <property type="component" value="Unassembled WGS sequence"/>
</dbReference>
<reference evidence="1" key="1">
    <citation type="submission" date="2022-12" db="EMBL/GenBank/DDBJ databases">
        <authorList>
            <person name="Petersen C."/>
        </authorList>
    </citation>
    <scope>NUCLEOTIDE SEQUENCE</scope>
    <source>
        <strain evidence="1">IBT 15544</strain>
    </source>
</reference>
<name>A0A9W9NF71_9EURO</name>
<dbReference type="OrthoDB" id="4471998at2759"/>